<accession>A0AC60QLA4</accession>
<name>A0AC60QLA4_IXOPE</name>
<protein>
    <submittedName>
        <fullName evidence="1">Uncharacterized protein</fullName>
    </submittedName>
</protein>
<reference evidence="1 2" key="1">
    <citation type="journal article" date="2020" name="Cell">
        <title>Large-Scale Comparative Analyses of Tick Genomes Elucidate Their Genetic Diversity and Vector Capacities.</title>
        <authorList>
            <consortium name="Tick Genome and Microbiome Consortium (TIGMIC)"/>
            <person name="Jia N."/>
            <person name="Wang J."/>
            <person name="Shi W."/>
            <person name="Du L."/>
            <person name="Sun Y."/>
            <person name="Zhan W."/>
            <person name="Jiang J.F."/>
            <person name="Wang Q."/>
            <person name="Zhang B."/>
            <person name="Ji P."/>
            <person name="Bell-Sakyi L."/>
            <person name="Cui X.M."/>
            <person name="Yuan T.T."/>
            <person name="Jiang B.G."/>
            <person name="Yang W.F."/>
            <person name="Lam T.T."/>
            <person name="Chang Q.C."/>
            <person name="Ding S.J."/>
            <person name="Wang X.J."/>
            <person name="Zhu J.G."/>
            <person name="Ruan X.D."/>
            <person name="Zhao L."/>
            <person name="Wei J.T."/>
            <person name="Ye R.Z."/>
            <person name="Que T.C."/>
            <person name="Du C.H."/>
            <person name="Zhou Y.H."/>
            <person name="Cheng J.X."/>
            <person name="Dai P.F."/>
            <person name="Guo W.B."/>
            <person name="Han X.H."/>
            <person name="Huang E.J."/>
            <person name="Li L.F."/>
            <person name="Wei W."/>
            <person name="Gao Y.C."/>
            <person name="Liu J.Z."/>
            <person name="Shao H.Z."/>
            <person name="Wang X."/>
            <person name="Wang C.C."/>
            <person name="Yang T.C."/>
            <person name="Huo Q.B."/>
            <person name="Li W."/>
            <person name="Chen H.Y."/>
            <person name="Chen S.E."/>
            <person name="Zhou L.G."/>
            <person name="Ni X.B."/>
            <person name="Tian J.H."/>
            <person name="Sheng Y."/>
            <person name="Liu T."/>
            <person name="Pan Y.S."/>
            <person name="Xia L.Y."/>
            <person name="Li J."/>
            <person name="Zhao F."/>
            <person name="Cao W.C."/>
        </authorList>
    </citation>
    <scope>NUCLEOTIDE SEQUENCE [LARGE SCALE GENOMIC DNA]</scope>
    <source>
        <strain evidence="1">Iper-2018</strain>
    </source>
</reference>
<keyword evidence="2" id="KW-1185">Reference proteome</keyword>
<gene>
    <name evidence="1" type="ORF">HPB47_019236</name>
</gene>
<dbReference type="Proteomes" id="UP000805193">
    <property type="component" value="Unassembled WGS sequence"/>
</dbReference>
<proteinExistence type="predicted"/>
<organism evidence="1 2">
    <name type="scientific">Ixodes persulcatus</name>
    <name type="common">Taiga tick</name>
    <dbReference type="NCBI Taxonomy" id="34615"/>
    <lineage>
        <taxon>Eukaryota</taxon>
        <taxon>Metazoa</taxon>
        <taxon>Ecdysozoa</taxon>
        <taxon>Arthropoda</taxon>
        <taxon>Chelicerata</taxon>
        <taxon>Arachnida</taxon>
        <taxon>Acari</taxon>
        <taxon>Parasitiformes</taxon>
        <taxon>Ixodida</taxon>
        <taxon>Ixodoidea</taxon>
        <taxon>Ixodidae</taxon>
        <taxon>Ixodinae</taxon>
        <taxon>Ixodes</taxon>
    </lineage>
</organism>
<comment type="caution">
    <text evidence="1">The sequence shown here is derived from an EMBL/GenBank/DDBJ whole genome shotgun (WGS) entry which is preliminary data.</text>
</comment>
<evidence type="ECO:0000313" key="2">
    <source>
        <dbReference type="Proteomes" id="UP000805193"/>
    </source>
</evidence>
<dbReference type="EMBL" id="JABSTQ010008635">
    <property type="protein sequence ID" value="KAG0434257.1"/>
    <property type="molecule type" value="Genomic_DNA"/>
</dbReference>
<sequence length="595" mass="66574">MFFLTRPPWLCSKSSEVIWRVVSRDNPVRTTLDLVVRTTKSPPKVAKSVLLCTIGMGGVLAAMIPPDGVCDFVFYTHAMCPNCSVNKRFTPIGDDTAYKVLLVKAESYRVTTFGISLDQAKDTFTSAEPGYQERKFLVFESCLQQLFAVCKTCYSPCDVSMKGVGTLLVVRTSCPAGHMNHWESQPYINGRGAGNLLLTSLVLFTGASPTRTLRLFQLMNIQVFSKKTYFNYQRAILVPAVEEVWRDEQEKLMEELRDQPLDLAGDGRCDSPGFSAKYLTYSLHVPSVNKILHFEQIQVGECEAVRCSGHMEKEGLLRSLAFTRDNQLTVQSLATDRHRSIAKHMREKEPAIQHYFDVWHVSKSVKKNLNAAGKSQDCGSIADWAQPAVNHLYWCAAASQGNADLLVDAWCSMTRHVVNIHADHPGIYTTCFHNPIEEGEWLVPDTPAHARFVDVVTSKSLLKDLRQLSPHTQTTRIAALHYNENGNREQAITRAGEKQWKLKSPKARKGHHAAHPEKTKATYGYVTKLLAQAVVVCEELGSLRQAFELDAEKPDPPCLNQSVDRPPKEELVAARVSRFARKPPGTLLPHQTQSP</sequence>
<evidence type="ECO:0000313" key="1">
    <source>
        <dbReference type="EMBL" id="KAG0434257.1"/>
    </source>
</evidence>